<evidence type="ECO:0000256" key="1">
    <source>
        <dbReference type="ARBA" id="ARBA00023015"/>
    </source>
</evidence>
<dbReference type="InterPro" id="IPR018060">
    <property type="entry name" value="HTH_AraC"/>
</dbReference>
<comment type="caution">
    <text evidence="4">The sequence shown here is derived from an EMBL/GenBank/DDBJ whole genome shotgun (WGS) entry which is preliminary data.</text>
</comment>
<evidence type="ECO:0000313" key="5">
    <source>
        <dbReference type="Proteomes" id="UP000282311"/>
    </source>
</evidence>
<keyword evidence="5" id="KW-1185">Reference proteome</keyword>
<dbReference type="OrthoDB" id="8365150at2"/>
<dbReference type="PROSITE" id="PS01124">
    <property type="entry name" value="HTH_ARAC_FAMILY_2"/>
    <property type="match status" value="1"/>
</dbReference>
<protein>
    <submittedName>
        <fullName evidence="4">AraC family transcriptional regulator</fullName>
    </submittedName>
</protein>
<dbReference type="GO" id="GO:0043565">
    <property type="term" value="F:sequence-specific DNA binding"/>
    <property type="evidence" value="ECO:0007669"/>
    <property type="project" value="InterPro"/>
</dbReference>
<accession>A0A3B0AHD2</accession>
<dbReference type="InterPro" id="IPR009057">
    <property type="entry name" value="Homeodomain-like_sf"/>
</dbReference>
<dbReference type="EMBL" id="RBAH01000063">
    <property type="protein sequence ID" value="RKN59990.1"/>
    <property type="molecule type" value="Genomic_DNA"/>
</dbReference>
<dbReference type="AlphaFoldDB" id="A0A3B0AHD2"/>
<proteinExistence type="predicted"/>
<gene>
    <name evidence="4" type="ORF">D7M11_36020</name>
</gene>
<dbReference type="RefSeq" id="WP_120752092.1">
    <property type="nucleotide sequence ID" value="NZ_RBAH01000063.1"/>
</dbReference>
<reference evidence="4 5" key="1">
    <citation type="journal article" date="2007" name="Int. J. Syst. Evol. Microbiol.">
        <title>Paenibacillus ginsengarvi sp. nov., isolated from soil from ginseng cultivation.</title>
        <authorList>
            <person name="Yoon M.H."/>
            <person name="Ten L.N."/>
            <person name="Im W.T."/>
        </authorList>
    </citation>
    <scope>NUCLEOTIDE SEQUENCE [LARGE SCALE GENOMIC DNA]</scope>
    <source>
        <strain evidence="4 5">KCTC 13059</strain>
    </source>
</reference>
<evidence type="ECO:0000259" key="3">
    <source>
        <dbReference type="PROSITE" id="PS01124"/>
    </source>
</evidence>
<name>A0A3B0AHD2_9BACL</name>
<dbReference type="Gene3D" id="1.10.10.60">
    <property type="entry name" value="Homeodomain-like"/>
    <property type="match status" value="1"/>
</dbReference>
<dbReference type="Pfam" id="PF00165">
    <property type="entry name" value="HTH_AraC"/>
    <property type="match status" value="1"/>
</dbReference>
<keyword evidence="2" id="KW-0804">Transcription</keyword>
<sequence length="53" mass="6252">MDYYFTQIRQAVAYLENRLTEEITLVEAAEAAGFSQYHFHRIFQTWVGQSLAH</sequence>
<organism evidence="4 5">
    <name type="scientific">Paenibacillus ginsengarvi</name>
    <dbReference type="NCBI Taxonomy" id="400777"/>
    <lineage>
        <taxon>Bacteria</taxon>
        <taxon>Bacillati</taxon>
        <taxon>Bacillota</taxon>
        <taxon>Bacilli</taxon>
        <taxon>Bacillales</taxon>
        <taxon>Paenibacillaceae</taxon>
        <taxon>Paenibacillus</taxon>
    </lineage>
</organism>
<feature type="domain" description="HTH araC/xylS-type" evidence="3">
    <location>
        <begin position="9"/>
        <end position="53"/>
    </location>
</feature>
<keyword evidence="1" id="KW-0805">Transcription regulation</keyword>
<evidence type="ECO:0000313" key="4">
    <source>
        <dbReference type="EMBL" id="RKN59990.1"/>
    </source>
</evidence>
<dbReference type="SUPFAM" id="SSF46689">
    <property type="entry name" value="Homeodomain-like"/>
    <property type="match status" value="1"/>
</dbReference>
<evidence type="ECO:0000256" key="2">
    <source>
        <dbReference type="ARBA" id="ARBA00023163"/>
    </source>
</evidence>
<dbReference type="GO" id="GO:0003700">
    <property type="term" value="F:DNA-binding transcription factor activity"/>
    <property type="evidence" value="ECO:0007669"/>
    <property type="project" value="InterPro"/>
</dbReference>
<dbReference type="Proteomes" id="UP000282311">
    <property type="component" value="Unassembled WGS sequence"/>
</dbReference>